<keyword evidence="5" id="KW-1185">Reference proteome</keyword>
<evidence type="ECO:0000259" key="3">
    <source>
        <dbReference type="Pfam" id="PF01425"/>
    </source>
</evidence>
<accession>A0ABR3SU23</accession>
<comment type="caution">
    <text evidence="4">The sequence shown here is derived from an EMBL/GenBank/DDBJ whole genome shotgun (WGS) entry which is preliminary data.</text>
</comment>
<evidence type="ECO:0000313" key="5">
    <source>
        <dbReference type="Proteomes" id="UP001521116"/>
    </source>
</evidence>
<dbReference type="Proteomes" id="UP001521116">
    <property type="component" value="Unassembled WGS sequence"/>
</dbReference>
<proteinExistence type="inferred from homology"/>
<reference evidence="4 5" key="1">
    <citation type="submission" date="2024-02" db="EMBL/GenBank/DDBJ databases">
        <title>De novo assembly and annotation of 12 fungi associated with fruit tree decline syndrome in Ontario, Canada.</title>
        <authorList>
            <person name="Sulman M."/>
            <person name="Ellouze W."/>
            <person name="Ilyukhin E."/>
        </authorList>
    </citation>
    <scope>NUCLEOTIDE SEQUENCE [LARGE SCALE GENOMIC DNA]</scope>
    <source>
        <strain evidence="4 5">M1-105</strain>
    </source>
</reference>
<dbReference type="EMBL" id="JAJVDC020000052">
    <property type="protein sequence ID" value="KAL1629782.1"/>
    <property type="molecule type" value="Genomic_DNA"/>
</dbReference>
<dbReference type="InterPro" id="IPR036928">
    <property type="entry name" value="AS_sf"/>
</dbReference>
<dbReference type="SUPFAM" id="SSF75304">
    <property type="entry name" value="Amidase signature (AS) enzymes"/>
    <property type="match status" value="1"/>
</dbReference>
<feature type="domain" description="Amidase" evidence="3">
    <location>
        <begin position="79"/>
        <end position="531"/>
    </location>
</feature>
<dbReference type="Gene3D" id="3.90.1300.10">
    <property type="entry name" value="Amidase signature (AS) domain"/>
    <property type="match status" value="1"/>
</dbReference>
<evidence type="ECO:0000313" key="4">
    <source>
        <dbReference type="EMBL" id="KAL1629782.1"/>
    </source>
</evidence>
<comment type="similarity">
    <text evidence="1">Belongs to the amidase family.</text>
</comment>
<dbReference type="PANTHER" id="PTHR46072">
    <property type="entry name" value="AMIDASE-RELATED-RELATED"/>
    <property type="match status" value="1"/>
</dbReference>
<sequence>MSDSRKWQAICQSKKERRDEAIPQAWKLESYDQSNDRNVIEVPISCGILSPEEIRITSDYDAVSLVEELVKGTYTAEAVTVAFCKRAAIAHQLTNCLTEIFFGEAIREAKALDTERLKHPNKPLRPFHGLPISLKDSFYVRGQDATIGLACFANDPAQQDAPLVSLLRDLGAIVYCKTNVPQTLQTCDTENNVFGRTANPHRLSFTVAGSTGGEAALIALRGSILGVGTDMAGSIRMPSAVCGIYGIRPSAFIVPFAGQRNPVPDGMVGMEPTAGPMATTLRSCQFFLRTIMAADPTAYDFTAVGLPWTGKDFTPPGHTLRIGYVVDDGAFTPSLPVRRGLRESTEKLERAGHTIVPIVLPDVAKALDLAYAMFGIDGGKYLLKLIESTGEPIVPSVFKMGIVLNSDGSRRSPITIEDLMRANVSRFLIAARYAELWRQHRLDIILMPPAPHTAIPADTWTALSYTVLWNVLDYPACIIPVGKVGPGDSKDQGARHGAADEAVYKLYSGSEEYSDLPIAVQLVGRRHHDEEFTAHSMLIDSIIRA</sequence>
<evidence type="ECO:0000256" key="1">
    <source>
        <dbReference type="ARBA" id="ARBA00009199"/>
    </source>
</evidence>
<protein>
    <recommendedName>
        <fullName evidence="3">Amidase domain-containing protein</fullName>
    </recommendedName>
</protein>
<dbReference type="PANTHER" id="PTHR46072:SF3">
    <property type="entry name" value="AMIDASE"/>
    <property type="match status" value="1"/>
</dbReference>
<dbReference type="Pfam" id="PF01425">
    <property type="entry name" value="Amidase"/>
    <property type="match status" value="1"/>
</dbReference>
<name>A0ABR3SU23_9PEZI</name>
<gene>
    <name evidence="4" type="ORF">SLS56_005305</name>
</gene>
<evidence type="ECO:0000256" key="2">
    <source>
        <dbReference type="ARBA" id="ARBA00022801"/>
    </source>
</evidence>
<dbReference type="PIRSF" id="PIRSF001221">
    <property type="entry name" value="Amidase_fungi"/>
    <property type="match status" value="1"/>
</dbReference>
<dbReference type="InterPro" id="IPR023631">
    <property type="entry name" value="Amidase_dom"/>
</dbReference>
<keyword evidence="2" id="KW-0378">Hydrolase</keyword>
<organism evidence="4 5">
    <name type="scientific">Neofusicoccum ribis</name>
    <dbReference type="NCBI Taxonomy" id="45134"/>
    <lineage>
        <taxon>Eukaryota</taxon>
        <taxon>Fungi</taxon>
        <taxon>Dikarya</taxon>
        <taxon>Ascomycota</taxon>
        <taxon>Pezizomycotina</taxon>
        <taxon>Dothideomycetes</taxon>
        <taxon>Dothideomycetes incertae sedis</taxon>
        <taxon>Botryosphaeriales</taxon>
        <taxon>Botryosphaeriaceae</taxon>
        <taxon>Neofusicoccum</taxon>
    </lineage>
</organism>